<dbReference type="AlphaFoldDB" id="A0A419I3M6"/>
<dbReference type="GO" id="GO:0016740">
    <property type="term" value="F:transferase activity"/>
    <property type="evidence" value="ECO:0007669"/>
    <property type="project" value="UniProtKB-KW"/>
</dbReference>
<keyword evidence="2" id="KW-1185">Reference proteome</keyword>
<name>A0A419I3M6_9PSEU</name>
<accession>A0A419I3M6</accession>
<gene>
    <name evidence="1" type="ORF">D5S19_16040</name>
</gene>
<proteinExistence type="predicted"/>
<keyword evidence="1" id="KW-0808">Transferase</keyword>
<evidence type="ECO:0000313" key="1">
    <source>
        <dbReference type="EMBL" id="RJQ84775.1"/>
    </source>
</evidence>
<sequence length="204" mass="22558">MLGDSPSGEIRVATRADEDHVVDALTFGFAEDPVLAGTMFPDGELYPTFARRYFGVWTDLALDLGTIWTTGDTVGALLTFPSESLPVLDNESDLHARLVEACGPYAERVLSVHNALDLQHPEQPPHHYALFMGVAPGRRSRGLGTRLAHELFALADSEGRAVYGEASCERNSRLYIRMGLRPTGERITVFAHDILPLWRPSTRR</sequence>
<dbReference type="EMBL" id="QZFV01000084">
    <property type="protein sequence ID" value="RJQ84775.1"/>
    <property type="molecule type" value="Genomic_DNA"/>
</dbReference>
<reference evidence="1 2" key="1">
    <citation type="submission" date="2018-09" db="EMBL/GenBank/DDBJ databases">
        <title>YIM PH 21725 draft genome.</title>
        <authorList>
            <person name="Miao C."/>
        </authorList>
    </citation>
    <scope>NUCLEOTIDE SEQUENCE [LARGE SCALE GENOMIC DNA]</scope>
    <source>
        <strain evidence="2">YIM PH21725</strain>
    </source>
</reference>
<organism evidence="1 2">
    <name type="scientific">Amycolatopsis panacis</name>
    <dbReference type="NCBI Taxonomy" id="2340917"/>
    <lineage>
        <taxon>Bacteria</taxon>
        <taxon>Bacillati</taxon>
        <taxon>Actinomycetota</taxon>
        <taxon>Actinomycetes</taxon>
        <taxon>Pseudonocardiales</taxon>
        <taxon>Pseudonocardiaceae</taxon>
        <taxon>Amycolatopsis</taxon>
    </lineage>
</organism>
<dbReference type="OrthoDB" id="7057833at2"/>
<dbReference type="Gene3D" id="3.40.630.30">
    <property type="match status" value="1"/>
</dbReference>
<comment type="caution">
    <text evidence="1">The sequence shown here is derived from an EMBL/GenBank/DDBJ whole genome shotgun (WGS) entry which is preliminary data.</text>
</comment>
<dbReference type="Proteomes" id="UP000285112">
    <property type="component" value="Unassembled WGS sequence"/>
</dbReference>
<dbReference type="InterPro" id="IPR016181">
    <property type="entry name" value="Acyl_CoA_acyltransferase"/>
</dbReference>
<evidence type="ECO:0000313" key="2">
    <source>
        <dbReference type="Proteomes" id="UP000285112"/>
    </source>
</evidence>
<protein>
    <submittedName>
        <fullName evidence="1">GNAT family N-acetyltransferase</fullName>
    </submittedName>
</protein>
<dbReference type="RefSeq" id="WP_120024155.1">
    <property type="nucleotide sequence ID" value="NZ_QZFV01000084.1"/>
</dbReference>
<dbReference type="SUPFAM" id="SSF55729">
    <property type="entry name" value="Acyl-CoA N-acyltransferases (Nat)"/>
    <property type="match status" value="1"/>
</dbReference>